<evidence type="ECO:0000313" key="2">
    <source>
        <dbReference type="Proteomes" id="UP001165960"/>
    </source>
</evidence>
<comment type="caution">
    <text evidence="1">The sequence shown here is derived from an EMBL/GenBank/DDBJ whole genome shotgun (WGS) entry which is preliminary data.</text>
</comment>
<keyword evidence="2" id="KW-1185">Reference proteome</keyword>
<evidence type="ECO:0000313" key="1">
    <source>
        <dbReference type="EMBL" id="KAJ9053770.1"/>
    </source>
</evidence>
<gene>
    <name evidence="1" type="ORF">DSO57_1021026</name>
</gene>
<sequence length="304" mass="33149">MDRQLHSQPAPAPACGAACPRGRPRGSKNRPRTQLEGSHANTQASQGVSASQPPPASQARTTSLNPRQKPLSRPATKVSYTRVTGNTEVTYTSTVYPVVTWPRTLDPRVASSCPCVFETTYEPLAATVEPSAPILYSTIDSATASKRDPTFYTKVPVPCVEPGSQDAVVPAKGQHWLTDSEREALLNFLNGGMAVQDIASQFGVTARYIANINTKYGNTGQIAKSTKAKRQPKLLHPIHIDAIKQWVAKDCHLDTLAVQLMLATEFRLSVSKTLVYKTMVDLGFLWKVLGVSLYNKNSEKTIKD</sequence>
<accession>A0ACC2RUX2</accession>
<protein>
    <submittedName>
        <fullName evidence="1">Uncharacterized protein</fullName>
    </submittedName>
</protein>
<name>A0ACC2RUX2_9FUNG</name>
<proteinExistence type="predicted"/>
<reference evidence="1" key="1">
    <citation type="submission" date="2022-04" db="EMBL/GenBank/DDBJ databases">
        <title>Genome of the entomopathogenic fungus Entomophthora muscae.</title>
        <authorList>
            <person name="Elya C."/>
            <person name="Lovett B.R."/>
            <person name="Lee E."/>
            <person name="Macias A.M."/>
            <person name="Hajek A.E."/>
            <person name="De Bivort B.L."/>
            <person name="Kasson M.T."/>
            <person name="De Fine Licht H.H."/>
            <person name="Stajich J.E."/>
        </authorList>
    </citation>
    <scope>NUCLEOTIDE SEQUENCE</scope>
    <source>
        <strain evidence="1">Berkeley</strain>
    </source>
</reference>
<dbReference type="EMBL" id="QTSX02006490">
    <property type="protein sequence ID" value="KAJ9053770.1"/>
    <property type="molecule type" value="Genomic_DNA"/>
</dbReference>
<organism evidence="1 2">
    <name type="scientific">Entomophthora muscae</name>
    <dbReference type="NCBI Taxonomy" id="34485"/>
    <lineage>
        <taxon>Eukaryota</taxon>
        <taxon>Fungi</taxon>
        <taxon>Fungi incertae sedis</taxon>
        <taxon>Zoopagomycota</taxon>
        <taxon>Entomophthoromycotina</taxon>
        <taxon>Entomophthoromycetes</taxon>
        <taxon>Entomophthorales</taxon>
        <taxon>Entomophthoraceae</taxon>
        <taxon>Entomophthora</taxon>
    </lineage>
</organism>
<dbReference type="Proteomes" id="UP001165960">
    <property type="component" value="Unassembled WGS sequence"/>
</dbReference>